<accession>A0A3T0MY47</accession>
<dbReference type="OrthoDB" id="8453852at2"/>
<keyword evidence="3" id="KW-1185">Reference proteome</keyword>
<proteinExistence type="predicted"/>
<reference evidence="2 3" key="1">
    <citation type="submission" date="2018-10" db="EMBL/GenBank/DDBJ databases">
        <title>Parasedimentitalea marina sp. nov., a psychrophilic bacterium isolated from deep seawater of the New Britain Trench.</title>
        <authorList>
            <person name="Cao J."/>
        </authorList>
    </citation>
    <scope>NUCLEOTIDE SEQUENCE [LARGE SCALE GENOMIC DNA]</scope>
    <source>
        <strain evidence="2 3">W43</strain>
    </source>
</reference>
<dbReference type="Proteomes" id="UP000283063">
    <property type="component" value="Chromosome"/>
</dbReference>
<dbReference type="RefSeq" id="WP_127747136.1">
    <property type="nucleotide sequence ID" value="NZ_CP033219.1"/>
</dbReference>
<organism evidence="2 3">
    <name type="scientific">Parasedimentitalea marina</name>
    <dbReference type="NCBI Taxonomy" id="2483033"/>
    <lineage>
        <taxon>Bacteria</taxon>
        <taxon>Pseudomonadati</taxon>
        <taxon>Pseudomonadota</taxon>
        <taxon>Alphaproteobacteria</taxon>
        <taxon>Rhodobacterales</taxon>
        <taxon>Paracoccaceae</taxon>
        <taxon>Parasedimentitalea</taxon>
    </lineage>
</organism>
<name>A0A3T0MY47_9RHOB</name>
<evidence type="ECO:0000313" key="2">
    <source>
        <dbReference type="EMBL" id="AZV76695.1"/>
    </source>
</evidence>
<protein>
    <submittedName>
        <fullName evidence="2">Uncharacterized protein</fullName>
    </submittedName>
</protein>
<evidence type="ECO:0000313" key="3">
    <source>
        <dbReference type="Proteomes" id="UP000283063"/>
    </source>
</evidence>
<dbReference type="AlphaFoldDB" id="A0A3T0MY47"/>
<evidence type="ECO:0000256" key="1">
    <source>
        <dbReference type="SAM" id="MobiDB-lite"/>
    </source>
</evidence>
<feature type="region of interest" description="Disordered" evidence="1">
    <location>
        <begin position="1"/>
        <end position="31"/>
    </location>
</feature>
<gene>
    <name evidence="2" type="ORF">EBB79_01455</name>
</gene>
<sequence>MRGTLRKCKLSSRKKDDHSRRSSWTKANPPQGVVCKKKPEVEQIVDHASVHKYVHCMGYRLLDIQNGHFSLEFELEDRPCVASAIKERYGIPEETMHIMCTEYYFGGSQFVFQDEWDAPCLISTSHNGNQILKMLHVALTEQGEKTE</sequence>
<dbReference type="EMBL" id="CP033219">
    <property type="protein sequence ID" value="AZV76695.1"/>
    <property type="molecule type" value="Genomic_DNA"/>
</dbReference>
<feature type="compositionally biased region" description="Basic residues" evidence="1">
    <location>
        <begin position="1"/>
        <end position="12"/>
    </location>
</feature>
<dbReference type="KEGG" id="sedi:EBB79_01455"/>